<organism evidence="2 3">
    <name type="scientific">Amycolatopsis tucumanensis</name>
    <dbReference type="NCBI Taxonomy" id="401106"/>
    <lineage>
        <taxon>Bacteria</taxon>
        <taxon>Bacillati</taxon>
        <taxon>Actinomycetota</taxon>
        <taxon>Actinomycetes</taxon>
        <taxon>Pseudonocardiales</taxon>
        <taxon>Pseudonocardiaceae</taxon>
        <taxon>Amycolatopsis</taxon>
    </lineage>
</organism>
<feature type="compositionally biased region" description="Basic residues" evidence="1">
    <location>
        <begin position="68"/>
        <end position="93"/>
    </location>
</feature>
<comment type="caution">
    <text evidence="2">The sequence shown here is derived from an EMBL/GenBank/DDBJ whole genome shotgun (WGS) entry which is preliminary data.</text>
</comment>
<evidence type="ECO:0000313" key="2">
    <source>
        <dbReference type="EMBL" id="GAA3852069.1"/>
    </source>
</evidence>
<feature type="region of interest" description="Disordered" evidence="1">
    <location>
        <begin position="63"/>
        <end position="93"/>
    </location>
</feature>
<accession>A0ABP7JS60</accession>
<keyword evidence="3" id="KW-1185">Reference proteome</keyword>
<proteinExistence type="predicted"/>
<dbReference type="Proteomes" id="UP001501624">
    <property type="component" value="Unassembled WGS sequence"/>
</dbReference>
<sequence>MPKSTRELVLAPFPGLMSYQEAVAQAQCPDCVSTVEPHTSDDDGPGVVFAVRHDPMCVHGRKLDLQRRKARAKRKADKAKRTAAKRARKAAGQ</sequence>
<evidence type="ECO:0000313" key="3">
    <source>
        <dbReference type="Proteomes" id="UP001501624"/>
    </source>
</evidence>
<protein>
    <submittedName>
        <fullName evidence="2">Uncharacterized protein</fullName>
    </submittedName>
</protein>
<name>A0ABP7JS60_9PSEU</name>
<reference evidence="3" key="1">
    <citation type="journal article" date="2019" name="Int. J. Syst. Evol. Microbiol.">
        <title>The Global Catalogue of Microorganisms (GCM) 10K type strain sequencing project: providing services to taxonomists for standard genome sequencing and annotation.</title>
        <authorList>
            <consortium name="The Broad Institute Genomics Platform"/>
            <consortium name="The Broad Institute Genome Sequencing Center for Infectious Disease"/>
            <person name="Wu L."/>
            <person name="Ma J."/>
        </authorList>
    </citation>
    <scope>NUCLEOTIDE SEQUENCE [LARGE SCALE GENOMIC DNA]</scope>
    <source>
        <strain evidence="3">JCM 17017</strain>
    </source>
</reference>
<evidence type="ECO:0000256" key="1">
    <source>
        <dbReference type="SAM" id="MobiDB-lite"/>
    </source>
</evidence>
<gene>
    <name evidence="2" type="ORF">GCM10022380_82460</name>
</gene>
<dbReference type="RefSeq" id="WP_237337653.1">
    <property type="nucleotide sequence ID" value="NZ_BAABCM010000020.1"/>
</dbReference>
<dbReference type="EMBL" id="BAABCM010000020">
    <property type="protein sequence ID" value="GAA3852069.1"/>
    <property type="molecule type" value="Genomic_DNA"/>
</dbReference>